<dbReference type="AlphaFoldDB" id="A0A6J7KSE8"/>
<dbReference type="SUPFAM" id="SSF51735">
    <property type="entry name" value="NAD(P)-binding Rossmann-fold domains"/>
    <property type="match status" value="1"/>
</dbReference>
<feature type="domain" description="Ketoreductase" evidence="3">
    <location>
        <begin position="9"/>
        <end position="191"/>
    </location>
</feature>
<dbReference type="SMART" id="SM00822">
    <property type="entry name" value="PKS_KR"/>
    <property type="match status" value="1"/>
</dbReference>
<dbReference type="EMBL" id="CAEZSC010000006">
    <property type="protein sequence ID" value="CAB4530350.1"/>
    <property type="molecule type" value="Genomic_DNA"/>
</dbReference>
<evidence type="ECO:0000313" key="8">
    <source>
        <dbReference type="EMBL" id="CAB4890305.1"/>
    </source>
</evidence>
<evidence type="ECO:0000313" key="9">
    <source>
        <dbReference type="EMBL" id="CAB4958607.1"/>
    </source>
</evidence>
<reference evidence="9" key="1">
    <citation type="submission" date="2020-05" db="EMBL/GenBank/DDBJ databases">
        <authorList>
            <person name="Chiriac C."/>
            <person name="Salcher M."/>
            <person name="Ghai R."/>
            <person name="Kavagutti S V."/>
        </authorList>
    </citation>
    <scope>NUCLEOTIDE SEQUENCE</scope>
</reference>
<gene>
    <name evidence="4" type="ORF">UFOPK1380_00214</name>
    <name evidence="5" type="ORF">UFOPK1778_00288</name>
    <name evidence="6" type="ORF">UFOPK1863_00263</name>
    <name evidence="7" type="ORF">UFOPK2689_00193</name>
    <name evidence="8" type="ORF">UFOPK3555_00289</name>
    <name evidence="9" type="ORF">UFOPK3874_00386</name>
    <name evidence="10" type="ORF">UFOPK4095_00320</name>
</gene>
<protein>
    <submittedName>
        <fullName evidence="9">Unannotated protein</fullName>
    </submittedName>
</protein>
<dbReference type="EMBL" id="CAFBNS010000047">
    <property type="protein sequence ID" value="CAB4958607.1"/>
    <property type="molecule type" value="Genomic_DNA"/>
</dbReference>
<dbReference type="Gene3D" id="3.40.50.720">
    <property type="entry name" value="NAD(P)-binding Rossmann-like Domain"/>
    <property type="match status" value="1"/>
</dbReference>
<accession>A0A6J7KSE8</accession>
<keyword evidence="2" id="KW-0560">Oxidoreductase</keyword>
<dbReference type="FunFam" id="3.40.50.720:FF:000084">
    <property type="entry name" value="Short-chain dehydrogenase reductase"/>
    <property type="match status" value="1"/>
</dbReference>
<comment type="similarity">
    <text evidence="1">Belongs to the short-chain dehydrogenases/reductases (SDR) family.</text>
</comment>
<dbReference type="CDD" id="cd05233">
    <property type="entry name" value="SDR_c"/>
    <property type="match status" value="1"/>
</dbReference>
<dbReference type="PRINTS" id="PR00080">
    <property type="entry name" value="SDRFAMILY"/>
</dbReference>
<organism evidence="9">
    <name type="scientific">freshwater metagenome</name>
    <dbReference type="NCBI Taxonomy" id="449393"/>
    <lineage>
        <taxon>unclassified sequences</taxon>
        <taxon>metagenomes</taxon>
        <taxon>ecological metagenomes</taxon>
    </lineage>
</organism>
<dbReference type="GO" id="GO:0016616">
    <property type="term" value="F:oxidoreductase activity, acting on the CH-OH group of donors, NAD or NADP as acceptor"/>
    <property type="evidence" value="ECO:0007669"/>
    <property type="project" value="UniProtKB-ARBA"/>
</dbReference>
<sequence>MTTTRFAGKSVIITGGAGGLGAAIATSVVAQGGKVGILDTNQTAITSLVSTLKAQGGSADGRVVDVRDGTAVTTAIDELAQSLGGIHILIAAAGGSLGTPRDMDEISDADLDLVIDVNVKGTYYCARAVVPHMKKNKGGSIVTFSSIGGRSASPVTGIPYAASKAAILGLTRRLAKEVGEFGIRVNAIAPGLFLTDRLAGMFDAMSAADRKEVLDGIPLGRMPDLRECVDPVLFLASDESSYITGTVLDVNGGRLMPN</sequence>
<dbReference type="EMBL" id="CAFBPI010000012">
    <property type="protein sequence ID" value="CAB5008380.1"/>
    <property type="molecule type" value="Genomic_DNA"/>
</dbReference>
<dbReference type="EMBL" id="CAEZYL010000004">
    <property type="protein sequence ID" value="CAB4715566.1"/>
    <property type="molecule type" value="Genomic_DNA"/>
</dbReference>
<evidence type="ECO:0000259" key="3">
    <source>
        <dbReference type="SMART" id="SM00822"/>
    </source>
</evidence>
<evidence type="ECO:0000313" key="4">
    <source>
        <dbReference type="EMBL" id="CAB4530350.1"/>
    </source>
</evidence>
<proteinExistence type="inferred from homology"/>
<evidence type="ECO:0000313" key="10">
    <source>
        <dbReference type="EMBL" id="CAB5008380.1"/>
    </source>
</evidence>
<name>A0A6J7KSE8_9ZZZZ</name>
<evidence type="ECO:0000313" key="6">
    <source>
        <dbReference type="EMBL" id="CAB4608944.1"/>
    </source>
</evidence>
<dbReference type="PRINTS" id="PR00081">
    <property type="entry name" value="GDHRDH"/>
</dbReference>
<dbReference type="InterPro" id="IPR036291">
    <property type="entry name" value="NAD(P)-bd_dom_sf"/>
</dbReference>
<dbReference type="EMBL" id="CAEZUD010000008">
    <property type="protein sequence ID" value="CAB4585309.1"/>
    <property type="molecule type" value="Genomic_DNA"/>
</dbReference>
<evidence type="ECO:0000256" key="1">
    <source>
        <dbReference type="ARBA" id="ARBA00006484"/>
    </source>
</evidence>
<dbReference type="InterPro" id="IPR002347">
    <property type="entry name" value="SDR_fam"/>
</dbReference>
<dbReference type="PANTHER" id="PTHR42760:SF133">
    <property type="entry name" value="3-OXOACYL-[ACYL-CARRIER-PROTEIN] REDUCTASE"/>
    <property type="match status" value="1"/>
</dbReference>
<evidence type="ECO:0000313" key="7">
    <source>
        <dbReference type="EMBL" id="CAB4715566.1"/>
    </source>
</evidence>
<dbReference type="Pfam" id="PF13561">
    <property type="entry name" value="adh_short_C2"/>
    <property type="match status" value="1"/>
</dbReference>
<evidence type="ECO:0000313" key="5">
    <source>
        <dbReference type="EMBL" id="CAB4585309.1"/>
    </source>
</evidence>
<dbReference type="EMBL" id="CAFBME010000015">
    <property type="protein sequence ID" value="CAB4890305.1"/>
    <property type="molecule type" value="Genomic_DNA"/>
</dbReference>
<dbReference type="InterPro" id="IPR057326">
    <property type="entry name" value="KR_dom"/>
</dbReference>
<dbReference type="PANTHER" id="PTHR42760">
    <property type="entry name" value="SHORT-CHAIN DEHYDROGENASES/REDUCTASES FAMILY MEMBER"/>
    <property type="match status" value="1"/>
</dbReference>
<evidence type="ECO:0000256" key="2">
    <source>
        <dbReference type="ARBA" id="ARBA00023002"/>
    </source>
</evidence>
<dbReference type="EMBL" id="CAEZUY010000012">
    <property type="protein sequence ID" value="CAB4608944.1"/>
    <property type="molecule type" value="Genomic_DNA"/>
</dbReference>